<dbReference type="AlphaFoldDB" id="A0A3N1UI54"/>
<dbReference type="Gene3D" id="2.30.30.280">
    <property type="entry name" value="Adenine nucleotide alpha hydrolases-like domains"/>
    <property type="match status" value="1"/>
</dbReference>
<gene>
    <name evidence="9" type="primary">mnmA</name>
    <name evidence="12" type="ORF">EDC27_2915</name>
</gene>
<accession>A0A3N1UI54</accession>
<keyword evidence="6 9" id="KW-0694">RNA-binding</keyword>
<evidence type="ECO:0000313" key="13">
    <source>
        <dbReference type="Proteomes" id="UP000276223"/>
    </source>
</evidence>
<comment type="function">
    <text evidence="9">Catalyzes the 2-thiolation of uridine at the wobble position (U34) of tRNA, leading to the formation of s(2)U34.</text>
</comment>
<dbReference type="GO" id="GO:0002143">
    <property type="term" value="P:tRNA wobble position uridine thiolation"/>
    <property type="evidence" value="ECO:0007669"/>
    <property type="project" value="TreeGrafter"/>
</dbReference>
<sequence>MRVAIALSGGMDSLRAAWLLKEAGHEVMAFHMRLPTFGLADTAETDRHRESRLQVLAQRLDIPLFVVDCRETFFQKVINPFLRAYAEGLTPNPCVLCNPTIKFGYLLQQALKAGADKLATGHYVRLKAPERPAERYALLSGADARKDQSYFLYGLSQEQLARALFPLGNETKESTRLWVRTYGFDALLHEESQEICFIASGDYRRFVEEYWPQATLHAEGPVRDTSGAYIGRHKGLYRYTVGQRRGIDIPSTAPYYVLALDPKTNTLWVGRARDLLASEALVGQLNWVSIDPPSKPLRAFVRLRYQHRAAPAVILPQSNGTVRVRFEAPQRAVTPGQAAVFYDGSTVLGGGVLQKNSGEI</sequence>
<dbReference type="OrthoDB" id="9800696at2"/>
<dbReference type="GO" id="GO:0000049">
    <property type="term" value="F:tRNA binding"/>
    <property type="evidence" value="ECO:0007669"/>
    <property type="project" value="UniProtKB-KW"/>
</dbReference>
<dbReference type="Gene3D" id="2.40.30.10">
    <property type="entry name" value="Translation factors"/>
    <property type="match status" value="1"/>
</dbReference>
<comment type="caution">
    <text evidence="9">Lacks conserved residue(s) required for the propagation of feature annotation.</text>
</comment>
<feature type="binding site" evidence="9">
    <location>
        <position position="32"/>
    </location>
    <ligand>
        <name>ATP</name>
        <dbReference type="ChEBI" id="CHEBI:30616"/>
    </ligand>
</feature>
<evidence type="ECO:0000256" key="7">
    <source>
        <dbReference type="ARBA" id="ARBA00023157"/>
    </source>
</evidence>
<feature type="binding site" evidence="9">
    <location>
        <begin position="6"/>
        <end position="13"/>
    </location>
    <ligand>
        <name>ATP</name>
        <dbReference type="ChEBI" id="CHEBI:30616"/>
    </ligand>
</feature>
<evidence type="ECO:0000259" key="10">
    <source>
        <dbReference type="Pfam" id="PF20258"/>
    </source>
</evidence>
<dbReference type="NCBIfam" id="NF001138">
    <property type="entry name" value="PRK00143.1"/>
    <property type="match status" value="1"/>
</dbReference>
<protein>
    <recommendedName>
        <fullName evidence="9">tRNA-specific 2-thiouridylase MnmA</fullName>
        <ecNumber evidence="9">2.8.1.13</ecNumber>
    </recommendedName>
</protein>
<feature type="active site" description="Nucleophile" evidence="9">
    <location>
        <position position="97"/>
    </location>
</feature>
<organism evidence="12 13">
    <name type="scientific">Desulfosoma caldarium</name>
    <dbReference type="NCBI Taxonomy" id="610254"/>
    <lineage>
        <taxon>Bacteria</taxon>
        <taxon>Pseudomonadati</taxon>
        <taxon>Thermodesulfobacteriota</taxon>
        <taxon>Syntrophobacteria</taxon>
        <taxon>Syntrophobacterales</taxon>
        <taxon>Syntrophobacteraceae</taxon>
        <taxon>Desulfosoma</taxon>
    </lineage>
</organism>
<dbReference type="RefSeq" id="WP_123291367.1">
    <property type="nucleotide sequence ID" value="NZ_RJVA01000016.1"/>
</dbReference>
<keyword evidence="1 9" id="KW-0820">tRNA-binding</keyword>
<reference evidence="12 13" key="1">
    <citation type="submission" date="2018-11" db="EMBL/GenBank/DDBJ databases">
        <title>Genomic Encyclopedia of Type Strains, Phase IV (KMG-IV): sequencing the most valuable type-strain genomes for metagenomic binning, comparative biology and taxonomic classification.</title>
        <authorList>
            <person name="Goeker M."/>
        </authorList>
    </citation>
    <scope>NUCLEOTIDE SEQUENCE [LARGE SCALE GENOMIC DNA]</scope>
    <source>
        <strain evidence="12 13">DSM 22027</strain>
    </source>
</reference>
<keyword evidence="7" id="KW-1015">Disulfide bond</keyword>
<dbReference type="GO" id="GO:0005737">
    <property type="term" value="C:cytoplasm"/>
    <property type="evidence" value="ECO:0007669"/>
    <property type="project" value="UniProtKB-SubCell"/>
</dbReference>
<evidence type="ECO:0000256" key="2">
    <source>
        <dbReference type="ARBA" id="ARBA00022679"/>
    </source>
</evidence>
<feature type="site" description="Interaction with tRNA" evidence="9">
    <location>
        <position position="122"/>
    </location>
</feature>
<feature type="domain" description="tRNA-specific 2-thiouridylase MnmA-like C-terminal" evidence="10">
    <location>
        <begin position="281"/>
        <end position="352"/>
    </location>
</feature>
<dbReference type="Pfam" id="PF20259">
    <property type="entry name" value="tRNA_Me_trans_M"/>
    <property type="match status" value="1"/>
</dbReference>
<dbReference type="PANTHER" id="PTHR11933:SF5">
    <property type="entry name" value="MITOCHONDRIAL TRNA-SPECIFIC 2-THIOURIDYLASE 1"/>
    <property type="match status" value="1"/>
</dbReference>
<dbReference type="InterPro" id="IPR046885">
    <property type="entry name" value="MnmA-like_C"/>
</dbReference>
<evidence type="ECO:0000256" key="4">
    <source>
        <dbReference type="ARBA" id="ARBA00022741"/>
    </source>
</evidence>
<feature type="binding site" evidence="9">
    <location>
        <position position="121"/>
    </location>
    <ligand>
        <name>ATP</name>
        <dbReference type="ChEBI" id="CHEBI:30616"/>
    </ligand>
</feature>
<dbReference type="GO" id="GO:0005524">
    <property type="term" value="F:ATP binding"/>
    <property type="evidence" value="ECO:0007669"/>
    <property type="project" value="UniProtKB-KW"/>
</dbReference>
<evidence type="ECO:0000313" key="12">
    <source>
        <dbReference type="EMBL" id="ROQ89803.1"/>
    </source>
</evidence>
<dbReference type="PANTHER" id="PTHR11933">
    <property type="entry name" value="TRNA 5-METHYLAMINOMETHYL-2-THIOURIDYLATE -METHYLTRANSFERASE"/>
    <property type="match status" value="1"/>
</dbReference>
<keyword evidence="3 9" id="KW-0819">tRNA processing</keyword>
<evidence type="ECO:0000256" key="9">
    <source>
        <dbReference type="HAMAP-Rule" id="MF_00144"/>
    </source>
</evidence>
<dbReference type="Pfam" id="PF20258">
    <property type="entry name" value="tRNA_Me_trans_C"/>
    <property type="match status" value="1"/>
</dbReference>
<comment type="catalytic activity">
    <reaction evidence="8 9">
        <text>S-sulfanyl-L-cysteinyl-[protein] + uridine(34) in tRNA + AH2 + ATP = 2-thiouridine(34) in tRNA + L-cysteinyl-[protein] + A + AMP + diphosphate + H(+)</text>
        <dbReference type="Rhea" id="RHEA:47032"/>
        <dbReference type="Rhea" id="RHEA-COMP:10131"/>
        <dbReference type="Rhea" id="RHEA-COMP:11726"/>
        <dbReference type="Rhea" id="RHEA-COMP:11727"/>
        <dbReference type="Rhea" id="RHEA-COMP:11728"/>
        <dbReference type="ChEBI" id="CHEBI:13193"/>
        <dbReference type="ChEBI" id="CHEBI:15378"/>
        <dbReference type="ChEBI" id="CHEBI:17499"/>
        <dbReference type="ChEBI" id="CHEBI:29950"/>
        <dbReference type="ChEBI" id="CHEBI:30616"/>
        <dbReference type="ChEBI" id="CHEBI:33019"/>
        <dbReference type="ChEBI" id="CHEBI:61963"/>
        <dbReference type="ChEBI" id="CHEBI:65315"/>
        <dbReference type="ChEBI" id="CHEBI:87170"/>
        <dbReference type="ChEBI" id="CHEBI:456215"/>
        <dbReference type="EC" id="2.8.1.13"/>
    </reaction>
</comment>
<feature type="site" description="Interaction with tRNA" evidence="9">
    <location>
        <position position="337"/>
    </location>
</feature>
<keyword evidence="2 9" id="KW-0808">Transferase</keyword>
<dbReference type="Pfam" id="PF03054">
    <property type="entry name" value="tRNA_Me_trans"/>
    <property type="match status" value="1"/>
</dbReference>
<dbReference type="InterPro" id="IPR004506">
    <property type="entry name" value="MnmA-like"/>
</dbReference>
<keyword evidence="4 9" id="KW-0547">Nucleotide-binding</keyword>
<feature type="active site" description="Cysteine persulfide intermediate" evidence="9">
    <location>
        <position position="196"/>
    </location>
</feature>
<proteinExistence type="inferred from homology"/>
<keyword evidence="5 9" id="KW-0067">ATP-binding</keyword>
<dbReference type="InterPro" id="IPR014729">
    <property type="entry name" value="Rossmann-like_a/b/a_fold"/>
</dbReference>
<dbReference type="EC" id="2.8.1.13" evidence="9"/>
<dbReference type="InterPro" id="IPR046884">
    <property type="entry name" value="MnmA-like_central"/>
</dbReference>
<dbReference type="GO" id="GO:0032259">
    <property type="term" value="P:methylation"/>
    <property type="evidence" value="ECO:0007669"/>
    <property type="project" value="UniProtKB-KW"/>
</dbReference>
<evidence type="ECO:0000259" key="11">
    <source>
        <dbReference type="Pfam" id="PF20259"/>
    </source>
</evidence>
<evidence type="ECO:0000256" key="6">
    <source>
        <dbReference type="ARBA" id="ARBA00022884"/>
    </source>
</evidence>
<dbReference type="EMBL" id="RJVA01000016">
    <property type="protein sequence ID" value="ROQ89803.1"/>
    <property type="molecule type" value="Genomic_DNA"/>
</dbReference>
<feature type="region of interest" description="Interaction with tRNA" evidence="9">
    <location>
        <begin position="146"/>
        <end position="148"/>
    </location>
</feature>
<dbReference type="Gene3D" id="3.40.50.620">
    <property type="entry name" value="HUPs"/>
    <property type="match status" value="1"/>
</dbReference>
<comment type="subcellular location">
    <subcellularLocation>
        <location evidence="9">Cytoplasm</location>
    </subcellularLocation>
</comment>
<evidence type="ECO:0000256" key="5">
    <source>
        <dbReference type="ARBA" id="ARBA00022840"/>
    </source>
</evidence>
<keyword evidence="13" id="KW-1185">Reference proteome</keyword>
<dbReference type="GO" id="GO:0008168">
    <property type="term" value="F:methyltransferase activity"/>
    <property type="evidence" value="ECO:0007669"/>
    <property type="project" value="UniProtKB-KW"/>
</dbReference>
<name>A0A3N1UI54_9BACT</name>
<dbReference type="HAMAP" id="MF_00144">
    <property type="entry name" value="tRNA_thiouridyl_MnmA"/>
    <property type="match status" value="1"/>
</dbReference>
<comment type="similarity">
    <text evidence="9">Belongs to the MnmA/TRMU family.</text>
</comment>
<evidence type="ECO:0000256" key="3">
    <source>
        <dbReference type="ARBA" id="ARBA00022694"/>
    </source>
</evidence>
<evidence type="ECO:0000256" key="8">
    <source>
        <dbReference type="ARBA" id="ARBA00051542"/>
    </source>
</evidence>
<evidence type="ECO:0000256" key="1">
    <source>
        <dbReference type="ARBA" id="ARBA00022555"/>
    </source>
</evidence>
<keyword evidence="9" id="KW-0963">Cytoplasm</keyword>
<dbReference type="GO" id="GO:0103016">
    <property type="term" value="F:tRNA-uridine 2-sulfurtransferase activity"/>
    <property type="evidence" value="ECO:0007669"/>
    <property type="project" value="UniProtKB-EC"/>
</dbReference>
<keyword evidence="12" id="KW-0489">Methyltransferase</keyword>
<comment type="caution">
    <text evidence="12">The sequence shown here is derived from an EMBL/GenBank/DDBJ whole genome shotgun (WGS) entry which is preliminary data.</text>
</comment>
<feature type="domain" description="tRNA-specific 2-thiouridylase MnmA-like central" evidence="11">
    <location>
        <begin position="206"/>
        <end position="271"/>
    </location>
</feature>
<dbReference type="SUPFAM" id="SSF52402">
    <property type="entry name" value="Adenine nucleotide alpha hydrolases-like"/>
    <property type="match status" value="1"/>
</dbReference>
<dbReference type="CDD" id="cd01998">
    <property type="entry name" value="MnmA_TRMU-like"/>
    <property type="match status" value="1"/>
</dbReference>
<dbReference type="InterPro" id="IPR023382">
    <property type="entry name" value="MnmA-like_central_sf"/>
</dbReference>
<feature type="region of interest" description="Interaction with tRNA" evidence="9">
    <location>
        <begin position="304"/>
        <end position="305"/>
    </location>
</feature>
<dbReference type="NCBIfam" id="TIGR00420">
    <property type="entry name" value="trmU"/>
    <property type="match status" value="1"/>
</dbReference>
<dbReference type="Proteomes" id="UP000276223">
    <property type="component" value="Unassembled WGS sequence"/>
</dbReference>